<keyword evidence="7" id="KW-1133">Transmembrane helix</keyword>
<keyword evidence="3" id="KW-0597">Phosphoprotein</keyword>
<dbReference type="InterPro" id="IPR003661">
    <property type="entry name" value="HisK_dim/P_dom"/>
</dbReference>
<evidence type="ECO:0000256" key="5">
    <source>
        <dbReference type="ARBA" id="ARBA00022777"/>
    </source>
</evidence>
<dbReference type="InterPro" id="IPR004358">
    <property type="entry name" value="Sig_transdc_His_kin-like_C"/>
</dbReference>
<sequence length="461" mass="52942">MSRKIILLIIASIIGLIALSYIQARLIKNTYSLRKEAFTDNASNTVSKIGSYGSPIDSIFDAISDTFVKDLDRYNLNKISSEQLLNRLQTISDSLNPRFIKEYEKEIDFKDLGYNLKYHRQLKNLVILDSLKTDTIFKRKKREKGLKLIGYDFESNSDLHLGTSTWETNRTFEEINEGKTEKISYHIVFETSNYINIDDWEKIILNEMRSLLIFSFCIFLFVIGLFYYSIKNLITQKKIADIKTDFVNNITHELKTPLSTLALATKILKKEEHQSPMIVSTIGTIERQNIRLQKLIDQVLNNSLGYKELSLEKQPVQSVDFISEILNDFEVSHKEEVSLGKSISTKNLELSIDKFYTTTAIVNILENAVKYGANKIEVATKNDRDYWKIKIKDNGIGISKKNQKLVFNKFYRAENKDVHNVKGLGLGLYYSHQIIKAHNGSIKVESEKGKGTTFTIALPLK</sequence>
<gene>
    <name evidence="9" type="ORF">T190607A01A_20061</name>
</gene>
<dbReference type="PRINTS" id="PR00344">
    <property type="entry name" value="BCTRLSENSOR"/>
</dbReference>
<dbReference type="CDD" id="cd00082">
    <property type="entry name" value="HisKA"/>
    <property type="match status" value="1"/>
</dbReference>
<dbReference type="PROSITE" id="PS50109">
    <property type="entry name" value="HIS_KIN"/>
    <property type="match status" value="1"/>
</dbReference>
<reference evidence="9 10" key="1">
    <citation type="submission" date="2024-05" db="EMBL/GenBank/DDBJ databases">
        <authorList>
            <person name="Duchaud E."/>
        </authorList>
    </citation>
    <scope>NUCLEOTIDE SEQUENCE [LARGE SCALE GENOMIC DNA]</scope>
    <source>
        <strain evidence="9">Ena-SAMPLE-TAB-13-05-2024-13:56:06:370-140302</strain>
    </source>
</reference>
<dbReference type="Proteomes" id="UP001497416">
    <property type="component" value="Unassembled WGS sequence"/>
</dbReference>
<keyword evidence="6" id="KW-0902">Two-component regulatory system</keyword>
<name>A0ABM9NXV4_9FLAO</name>
<dbReference type="Pfam" id="PF00512">
    <property type="entry name" value="HisKA"/>
    <property type="match status" value="1"/>
</dbReference>
<dbReference type="InterPro" id="IPR036890">
    <property type="entry name" value="HATPase_C_sf"/>
</dbReference>
<dbReference type="EC" id="2.7.13.3" evidence="2"/>
<keyword evidence="5 9" id="KW-0418">Kinase</keyword>
<evidence type="ECO:0000256" key="4">
    <source>
        <dbReference type="ARBA" id="ARBA00022679"/>
    </source>
</evidence>
<evidence type="ECO:0000256" key="3">
    <source>
        <dbReference type="ARBA" id="ARBA00022553"/>
    </source>
</evidence>
<organism evidence="9 10">
    <name type="scientific">Tenacibaculum platacis</name>
    <dbReference type="NCBI Taxonomy" id="3137852"/>
    <lineage>
        <taxon>Bacteria</taxon>
        <taxon>Pseudomonadati</taxon>
        <taxon>Bacteroidota</taxon>
        <taxon>Flavobacteriia</taxon>
        <taxon>Flavobacteriales</taxon>
        <taxon>Flavobacteriaceae</taxon>
        <taxon>Tenacibaculum</taxon>
    </lineage>
</organism>
<protein>
    <recommendedName>
        <fullName evidence="2">histidine kinase</fullName>
        <ecNumber evidence="2">2.7.13.3</ecNumber>
    </recommendedName>
</protein>
<dbReference type="GO" id="GO:0016301">
    <property type="term" value="F:kinase activity"/>
    <property type="evidence" value="ECO:0007669"/>
    <property type="project" value="UniProtKB-KW"/>
</dbReference>
<dbReference type="SUPFAM" id="SSF47384">
    <property type="entry name" value="Homodimeric domain of signal transducing histidine kinase"/>
    <property type="match status" value="1"/>
</dbReference>
<dbReference type="RefSeq" id="WP_348711420.1">
    <property type="nucleotide sequence ID" value="NZ_CAXIXY010000004.1"/>
</dbReference>
<dbReference type="InterPro" id="IPR036097">
    <property type="entry name" value="HisK_dim/P_sf"/>
</dbReference>
<evidence type="ECO:0000259" key="8">
    <source>
        <dbReference type="PROSITE" id="PS50109"/>
    </source>
</evidence>
<dbReference type="EMBL" id="CAXIXY010000004">
    <property type="protein sequence ID" value="CAL2082994.1"/>
    <property type="molecule type" value="Genomic_DNA"/>
</dbReference>
<dbReference type="Gene3D" id="1.10.287.130">
    <property type="match status" value="1"/>
</dbReference>
<dbReference type="InterPro" id="IPR050736">
    <property type="entry name" value="Sensor_HK_Regulatory"/>
</dbReference>
<keyword evidence="4" id="KW-0808">Transferase</keyword>
<dbReference type="Pfam" id="PF02518">
    <property type="entry name" value="HATPase_c"/>
    <property type="match status" value="1"/>
</dbReference>
<dbReference type="Gene3D" id="3.30.565.10">
    <property type="entry name" value="Histidine kinase-like ATPase, C-terminal domain"/>
    <property type="match status" value="1"/>
</dbReference>
<evidence type="ECO:0000256" key="2">
    <source>
        <dbReference type="ARBA" id="ARBA00012438"/>
    </source>
</evidence>
<dbReference type="SMART" id="SM00387">
    <property type="entry name" value="HATPase_c"/>
    <property type="match status" value="1"/>
</dbReference>
<dbReference type="PANTHER" id="PTHR43711:SF26">
    <property type="entry name" value="SENSOR HISTIDINE KINASE RCSC"/>
    <property type="match status" value="1"/>
</dbReference>
<evidence type="ECO:0000313" key="9">
    <source>
        <dbReference type="EMBL" id="CAL2082994.1"/>
    </source>
</evidence>
<keyword evidence="7" id="KW-0812">Transmembrane</keyword>
<feature type="domain" description="Histidine kinase" evidence="8">
    <location>
        <begin position="249"/>
        <end position="461"/>
    </location>
</feature>
<proteinExistence type="predicted"/>
<evidence type="ECO:0000313" key="10">
    <source>
        <dbReference type="Proteomes" id="UP001497416"/>
    </source>
</evidence>
<keyword evidence="10" id="KW-1185">Reference proteome</keyword>
<keyword evidence="7" id="KW-0472">Membrane</keyword>
<evidence type="ECO:0000256" key="6">
    <source>
        <dbReference type="ARBA" id="ARBA00023012"/>
    </source>
</evidence>
<dbReference type="InterPro" id="IPR003594">
    <property type="entry name" value="HATPase_dom"/>
</dbReference>
<dbReference type="CDD" id="cd00075">
    <property type="entry name" value="HATPase"/>
    <property type="match status" value="1"/>
</dbReference>
<comment type="caution">
    <text evidence="9">The sequence shown here is derived from an EMBL/GenBank/DDBJ whole genome shotgun (WGS) entry which is preliminary data.</text>
</comment>
<accession>A0ABM9NXV4</accession>
<dbReference type="SMART" id="SM00388">
    <property type="entry name" value="HisKA"/>
    <property type="match status" value="1"/>
</dbReference>
<dbReference type="InterPro" id="IPR005467">
    <property type="entry name" value="His_kinase_dom"/>
</dbReference>
<dbReference type="PANTHER" id="PTHR43711">
    <property type="entry name" value="TWO-COMPONENT HISTIDINE KINASE"/>
    <property type="match status" value="1"/>
</dbReference>
<evidence type="ECO:0000256" key="1">
    <source>
        <dbReference type="ARBA" id="ARBA00000085"/>
    </source>
</evidence>
<evidence type="ECO:0000256" key="7">
    <source>
        <dbReference type="SAM" id="Phobius"/>
    </source>
</evidence>
<feature type="transmembrane region" description="Helical" evidence="7">
    <location>
        <begin position="211"/>
        <end position="230"/>
    </location>
</feature>
<comment type="catalytic activity">
    <reaction evidence="1">
        <text>ATP + protein L-histidine = ADP + protein N-phospho-L-histidine.</text>
        <dbReference type="EC" id="2.7.13.3"/>
    </reaction>
</comment>
<dbReference type="SUPFAM" id="SSF55874">
    <property type="entry name" value="ATPase domain of HSP90 chaperone/DNA topoisomerase II/histidine kinase"/>
    <property type="match status" value="1"/>
</dbReference>